<dbReference type="EMBL" id="LNGE01000046">
    <property type="protein sequence ID" value="KYC44709.1"/>
    <property type="molecule type" value="Genomic_DNA"/>
</dbReference>
<proteinExistence type="inferred from homology"/>
<comment type="similarity">
    <text evidence="1 2">Belongs to the UPF0145 family.</text>
</comment>
<comment type="caution">
    <text evidence="4">The sequence shown here is derived from an EMBL/GenBank/DDBJ whole genome shotgun (WGS) entry which is preliminary data.</text>
</comment>
<evidence type="ECO:0000256" key="2">
    <source>
        <dbReference type="HAMAP-Rule" id="MF_00338"/>
    </source>
</evidence>
<dbReference type="Proteomes" id="UP000092403">
    <property type="component" value="Unassembled WGS sequence"/>
</dbReference>
<dbReference type="EMBL" id="LNGF01000029">
    <property type="protein sequence ID" value="KYC47224.1"/>
    <property type="molecule type" value="Genomic_DNA"/>
</dbReference>
<dbReference type="AlphaFoldDB" id="A0A150IRD4"/>
<evidence type="ECO:0000256" key="1">
    <source>
        <dbReference type="ARBA" id="ARBA00010751"/>
    </source>
</evidence>
<dbReference type="PANTHER" id="PTHR34068:SF2">
    <property type="entry name" value="UPF0145 PROTEIN SCO3412"/>
    <property type="match status" value="1"/>
</dbReference>
<dbReference type="EMBL" id="LNJC01000045">
    <property type="protein sequence ID" value="KYC49158.1"/>
    <property type="molecule type" value="Genomic_DNA"/>
</dbReference>
<protein>
    <recommendedName>
        <fullName evidence="2">UPF0145 protein APG10_01495</fullName>
    </recommendedName>
</protein>
<evidence type="ECO:0000313" key="5">
    <source>
        <dbReference type="EMBL" id="KYC49158.1"/>
    </source>
</evidence>
<dbReference type="Proteomes" id="UP000091929">
    <property type="component" value="Unassembled WGS sequence"/>
</dbReference>
<dbReference type="InterPro" id="IPR002765">
    <property type="entry name" value="UPF0145_YbjQ-like"/>
</dbReference>
<dbReference type="PATRIC" id="fig|1706438.3.peg.1658"/>
<dbReference type="PATRIC" id="fig|1706436.3.peg.1516"/>
<dbReference type="SUPFAM" id="SSF117782">
    <property type="entry name" value="YbjQ-like"/>
    <property type="match status" value="1"/>
</dbReference>
<dbReference type="HAMAP" id="MF_00338">
    <property type="entry name" value="UPF0145"/>
    <property type="match status" value="1"/>
</dbReference>
<accession>A0A150IW99</accession>
<dbReference type="Proteomes" id="UP000092401">
    <property type="component" value="Unassembled WGS sequence"/>
</dbReference>
<accession>A0A150IRD4</accession>
<organism evidence="4 6">
    <name type="scientific">Candidatus Methanofastidiosum methylothiophilum</name>
    <dbReference type="NCBI Taxonomy" id="1705564"/>
    <lineage>
        <taxon>Archaea</taxon>
        <taxon>Methanobacteriati</taxon>
        <taxon>Methanobacteriota</taxon>
        <taxon>Stenosarchaea group</taxon>
        <taxon>Candidatus Methanofastidiosia</taxon>
        <taxon>Candidatus Methanofastidiosales</taxon>
        <taxon>Candidatus Methanofastidiosaceae</taxon>
        <taxon>Candidatus Methanofastidiosum</taxon>
    </lineage>
</organism>
<dbReference type="InterPro" id="IPR035439">
    <property type="entry name" value="UPF0145_dom_sf"/>
</dbReference>
<sequence length="113" mass="12099">MVPKVLGGSVIITTTDFIPGREIEKIIGVVSGNSIRAKHIGKDIVAGLRTVVGGEITEYTQMLSESRREALQRMMEDAQSVDADAVINIRYSTSAVMTGAAEMLAYGTAVKLK</sequence>
<dbReference type="PANTHER" id="PTHR34068">
    <property type="entry name" value="UPF0145 PROTEIN YBJQ"/>
    <property type="match status" value="1"/>
</dbReference>
<dbReference type="PATRIC" id="fig|1706437.3.peg.1332"/>
<accession>A0A150IIC3</accession>
<reference evidence="6 7" key="1">
    <citation type="journal article" date="2016" name="ISME J.">
        <title>Chasing the elusive Euryarchaeota class WSA2: genomes reveal a uniquely fastidious methyl-reducing methanogen.</title>
        <authorList>
            <person name="Nobu M.K."/>
            <person name="Narihiro T."/>
            <person name="Kuroda K."/>
            <person name="Mei R."/>
            <person name="Liu W.T."/>
        </authorList>
    </citation>
    <scope>NUCLEOTIDE SEQUENCE [LARGE SCALE GENOMIC DNA]</scope>
    <source>
        <strain evidence="3">B03fssc0709_Meth_Bin005</strain>
        <strain evidence="4">B15fssc0709_Meth_Bin003</strain>
        <strain evidence="5">BMIXfssc0709_Meth_Bin006</strain>
    </source>
</reference>
<evidence type="ECO:0000313" key="7">
    <source>
        <dbReference type="Proteomes" id="UP000092401"/>
    </source>
</evidence>
<dbReference type="Gene3D" id="3.30.110.70">
    <property type="entry name" value="Hypothetical protein apc22750. Chain B"/>
    <property type="match status" value="1"/>
</dbReference>
<dbReference type="Pfam" id="PF01906">
    <property type="entry name" value="YbjQ_1"/>
    <property type="match status" value="1"/>
</dbReference>
<evidence type="ECO:0000313" key="6">
    <source>
        <dbReference type="Proteomes" id="UP000091929"/>
    </source>
</evidence>
<gene>
    <name evidence="3" type="ORF">APG10_01495</name>
    <name evidence="4" type="ORF">APG11_01322</name>
    <name evidence="5" type="ORF">APG12_01654</name>
</gene>
<evidence type="ECO:0000313" key="3">
    <source>
        <dbReference type="EMBL" id="KYC44709.1"/>
    </source>
</evidence>
<evidence type="ECO:0000313" key="4">
    <source>
        <dbReference type="EMBL" id="KYC47224.1"/>
    </source>
</evidence>
<name>A0A150IRD4_9EURY</name>